<sequence>MKILIAVDESLFTKKSFEFITTNSFKDIEELHLVHVIPDYGHVVDVYPEIKHKLIEQATELLEKNLGYINDMEVIKIPEILQGESIAQCLCQYCDTHEIDLVLIGCRGLSDYDSLSLGSVSHNLVNQSKISVLIVK</sequence>
<comment type="similarity">
    <text evidence="1">Belongs to the universal stress protein A family.</text>
</comment>
<dbReference type="InterPro" id="IPR014729">
    <property type="entry name" value="Rossmann-like_a/b/a_fold"/>
</dbReference>
<dbReference type="EMBL" id="AP017312">
    <property type="protein sequence ID" value="BAU26881.1"/>
    <property type="molecule type" value="Genomic_DNA"/>
</dbReference>
<dbReference type="KEGG" id="asoc:CB4_01050"/>
<dbReference type="SUPFAM" id="SSF52402">
    <property type="entry name" value="Adenine nucleotide alpha hydrolases-like"/>
    <property type="match status" value="1"/>
</dbReference>
<dbReference type="PANTHER" id="PTHR31964">
    <property type="entry name" value="ADENINE NUCLEOTIDE ALPHA HYDROLASES-LIKE SUPERFAMILY PROTEIN"/>
    <property type="match status" value="1"/>
</dbReference>
<dbReference type="InterPro" id="IPR006015">
    <property type="entry name" value="Universal_stress_UspA"/>
</dbReference>
<protein>
    <submittedName>
        <fullName evidence="2">Universal stress protein family protein</fullName>
    </submittedName>
</protein>
<dbReference type="Pfam" id="PF00582">
    <property type="entry name" value="Usp"/>
    <property type="match status" value="1"/>
</dbReference>
<evidence type="ECO:0000313" key="3">
    <source>
        <dbReference type="Proteomes" id="UP000217696"/>
    </source>
</evidence>
<keyword evidence="3" id="KW-1185">Reference proteome</keyword>
<gene>
    <name evidence="2" type="ORF">CB4_01050</name>
</gene>
<dbReference type="CDD" id="cd00293">
    <property type="entry name" value="USP-like"/>
    <property type="match status" value="1"/>
</dbReference>
<dbReference type="OrthoDB" id="2426295at2"/>
<organism evidence="2 3">
    <name type="scientific">Aneurinibacillus soli</name>
    <dbReference type="NCBI Taxonomy" id="1500254"/>
    <lineage>
        <taxon>Bacteria</taxon>
        <taxon>Bacillati</taxon>
        <taxon>Bacillota</taxon>
        <taxon>Bacilli</taxon>
        <taxon>Bacillales</taxon>
        <taxon>Paenibacillaceae</taxon>
        <taxon>Aneurinibacillus group</taxon>
        <taxon>Aneurinibacillus</taxon>
    </lineage>
</organism>
<dbReference type="Proteomes" id="UP000217696">
    <property type="component" value="Chromosome"/>
</dbReference>
<accession>A0A0U5AST2</accession>
<evidence type="ECO:0000256" key="1">
    <source>
        <dbReference type="ARBA" id="ARBA00008791"/>
    </source>
</evidence>
<dbReference type="Gene3D" id="3.40.50.620">
    <property type="entry name" value="HUPs"/>
    <property type="match status" value="1"/>
</dbReference>
<dbReference type="AlphaFoldDB" id="A0A0U5AST2"/>
<dbReference type="PANTHER" id="PTHR31964:SF113">
    <property type="entry name" value="USPA DOMAIN-CONTAINING PROTEIN"/>
    <property type="match status" value="1"/>
</dbReference>
<proteinExistence type="inferred from homology"/>
<evidence type="ECO:0000313" key="2">
    <source>
        <dbReference type="EMBL" id="BAU26881.1"/>
    </source>
</evidence>
<name>A0A0U5AST2_9BACL</name>
<reference evidence="2 3" key="1">
    <citation type="submission" date="2015-12" db="EMBL/GenBank/DDBJ databases">
        <title>Genome sequence of Aneurinibacillus soli.</title>
        <authorList>
            <person name="Lee J.S."/>
            <person name="Lee K.C."/>
            <person name="Kim K.K."/>
            <person name="Lee B.W."/>
        </authorList>
    </citation>
    <scope>NUCLEOTIDE SEQUENCE [LARGE SCALE GENOMIC DNA]</scope>
    <source>
        <strain evidence="2 3">CB4</strain>
    </source>
</reference>
<dbReference type="RefSeq" id="WP_096463878.1">
    <property type="nucleotide sequence ID" value="NZ_AP017312.1"/>
</dbReference>
<dbReference type="PRINTS" id="PR01438">
    <property type="entry name" value="UNVRSLSTRESS"/>
</dbReference>
<dbReference type="InterPro" id="IPR006016">
    <property type="entry name" value="UspA"/>
</dbReference>